<dbReference type="EMBL" id="BMUT01000002">
    <property type="protein sequence ID" value="GGX68701.1"/>
    <property type="molecule type" value="Genomic_DNA"/>
</dbReference>
<dbReference type="RefSeq" id="WP_190020538.1">
    <property type="nucleotide sequence ID" value="NZ_BMUT01000002.1"/>
</dbReference>
<dbReference type="Proteomes" id="UP000659223">
    <property type="component" value="Unassembled WGS sequence"/>
</dbReference>
<keyword evidence="2" id="KW-1185">Reference proteome</keyword>
<protein>
    <submittedName>
        <fullName evidence="1">Uncharacterized protein</fullName>
    </submittedName>
</protein>
<organism evidence="1 2">
    <name type="scientific">Streptomyces hiroshimensis</name>
    <dbReference type="NCBI Taxonomy" id="66424"/>
    <lineage>
        <taxon>Bacteria</taxon>
        <taxon>Bacillati</taxon>
        <taxon>Actinomycetota</taxon>
        <taxon>Actinomycetes</taxon>
        <taxon>Kitasatosporales</taxon>
        <taxon>Streptomycetaceae</taxon>
        <taxon>Streptomyces</taxon>
    </lineage>
</organism>
<reference evidence="2" key="1">
    <citation type="journal article" date="2019" name="Int. J. Syst. Evol. Microbiol.">
        <title>The Global Catalogue of Microorganisms (GCM) 10K type strain sequencing project: providing services to taxonomists for standard genome sequencing and annotation.</title>
        <authorList>
            <consortium name="The Broad Institute Genomics Platform"/>
            <consortium name="The Broad Institute Genome Sequencing Center for Infectious Disease"/>
            <person name="Wu L."/>
            <person name="Ma J."/>
        </authorList>
    </citation>
    <scope>NUCLEOTIDE SEQUENCE [LARGE SCALE GENOMIC DNA]</scope>
    <source>
        <strain evidence="2">JCM 4586</strain>
    </source>
</reference>
<sequence>MRSFRVSGSLLGKRWARLLLCGAVVLLAAGAYGAGTWMDAAAGRLWNGEPYPAADPDQVAVRLKGQAQRVYEEVALPGRPDVGSDGVGTGTCYYRGLRSIGHIDQGLPGVSSFVLEWRVTDTSRDIARAGQERVRRRLEQQGWKFAMENVGSDMGFRYEDPETGDHVDVDWHQPTGTLAVRIFTPCGKVPQGFDEYAWPASAWSPQ</sequence>
<evidence type="ECO:0000313" key="1">
    <source>
        <dbReference type="EMBL" id="GGX68701.1"/>
    </source>
</evidence>
<accession>A0ABQ2Y828</accession>
<name>A0ABQ2Y828_9ACTN</name>
<proteinExistence type="predicted"/>
<evidence type="ECO:0000313" key="2">
    <source>
        <dbReference type="Proteomes" id="UP000659223"/>
    </source>
</evidence>
<comment type="caution">
    <text evidence="1">The sequence shown here is derived from an EMBL/GenBank/DDBJ whole genome shotgun (WGS) entry which is preliminary data.</text>
</comment>
<gene>
    <name evidence="1" type="ORF">GCM10010324_11890</name>
</gene>